<dbReference type="PANTHER" id="PTHR44329:SF288">
    <property type="entry name" value="MITOGEN-ACTIVATED PROTEIN KINASE KINASE KINASE 20"/>
    <property type="match status" value="1"/>
</dbReference>
<evidence type="ECO:0000256" key="4">
    <source>
        <dbReference type="ARBA" id="ARBA00022840"/>
    </source>
</evidence>
<dbReference type="InterPro" id="IPR051681">
    <property type="entry name" value="Ser/Thr_Kinases-Pseudokinases"/>
</dbReference>
<evidence type="ECO:0000259" key="5">
    <source>
        <dbReference type="PROSITE" id="PS50011"/>
    </source>
</evidence>
<organism evidence="6 7">
    <name type="scientific">Mortierella alpina</name>
    <name type="common">Oleaginous fungus</name>
    <name type="synonym">Mortierella renispora</name>
    <dbReference type="NCBI Taxonomy" id="64518"/>
    <lineage>
        <taxon>Eukaryota</taxon>
        <taxon>Fungi</taxon>
        <taxon>Fungi incertae sedis</taxon>
        <taxon>Mucoromycota</taxon>
        <taxon>Mortierellomycotina</taxon>
        <taxon>Mortierellomycetes</taxon>
        <taxon>Mortierellales</taxon>
        <taxon>Mortierellaceae</taxon>
        <taxon>Mortierella</taxon>
    </lineage>
</organism>
<keyword evidence="3" id="KW-0418">Kinase</keyword>
<name>A0A9P6JBJ2_MORAP</name>
<dbReference type="Gene3D" id="1.10.510.10">
    <property type="entry name" value="Transferase(Phosphotransferase) domain 1"/>
    <property type="match status" value="1"/>
</dbReference>
<dbReference type="OrthoDB" id="2390637at2759"/>
<reference evidence="6" key="1">
    <citation type="journal article" date="2020" name="Fungal Divers.">
        <title>Resolving the Mortierellaceae phylogeny through synthesis of multi-gene phylogenetics and phylogenomics.</title>
        <authorList>
            <person name="Vandepol N."/>
            <person name="Liber J."/>
            <person name="Desiro A."/>
            <person name="Na H."/>
            <person name="Kennedy M."/>
            <person name="Barry K."/>
            <person name="Grigoriev I.V."/>
            <person name="Miller A.N."/>
            <person name="O'Donnell K."/>
            <person name="Stajich J.E."/>
            <person name="Bonito G."/>
        </authorList>
    </citation>
    <scope>NUCLEOTIDE SEQUENCE</scope>
    <source>
        <strain evidence="6">CK1249</strain>
    </source>
</reference>
<evidence type="ECO:0000313" key="7">
    <source>
        <dbReference type="Proteomes" id="UP000738359"/>
    </source>
</evidence>
<evidence type="ECO:0000256" key="2">
    <source>
        <dbReference type="ARBA" id="ARBA00022741"/>
    </source>
</evidence>
<evidence type="ECO:0000313" key="6">
    <source>
        <dbReference type="EMBL" id="KAF9966270.1"/>
    </source>
</evidence>
<evidence type="ECO:0000256" key="3">
    <source>
        <dbReference type="ARBA" id="ARBA00022777"/>
    </source>
</evidence>
<dbReference type="PROSITE" id="PS50011">
    <property type="entry name" value="PROTEIN_KINASE_DOM"/>
    <property type="match status" value="1"/>
</dbReference>
<dbReference type="Pfam" id="PF07714">
    <property type="entry name" value="PK_Tyr_Ser-Thr"/>
    <property type="match status" value="1"/>
</dbReference>
<keyword evidence="4" id="KW-0067">ATP-binding</keyword>
<accession>A0A9P6JBJ2</accession>
<dbReference type="GO" id="GO:0004674">
    <property type="term" value="F:protein serine/threonine kinase activity"/>
    <property type="evidence" value="ECO:0007669"/>
    <property type="project" value="TreeGrafter"/>
</dbReference>
<comment type="caution">
    <text evidence="6">The sequence shown here is derived from an EMBL/GenBank/DDBJ whole genome shotgun (WGS) entry which is preliminary data.</text>
</comment>
<protein>
    <recommendedName>
        <fullName evidence="5">Protein kinase domain-containing protein</fullName>
    </recommendedName>
</protein>
<dbReference type="Proteomes" id="UP000738359">
    <property type="component" value="Unassembled WGS sequence"/>
</dbReference>
<dbReference type="SUPFAM" id="SSF56112">
    <property type="entry name" value="Protein kinase-like (PK-like)"/>
    <property type="match status" value="1"/>
</dbReference>
<dbReference type="GO" id="GO:0005524">
    <property type="term" value="F:ATP binding"/>
    <property type="evidence" value="ECO:0007669"/>
    <property type="project" value="UniProtKB-KW"/>
</dbReference>
<dbReference type="PRINTS" id="PR00109">
    <property type="entry name" value="TYRKINASE"/>
</dbReference>
<dbReference type="InterPro" id="IPR011009">
    <property type="entry name" value="Kinase-like_dom_sf"/>
</dbReference>
<dbReference type="AlphaFoldDB" id="A0A9P6JBJ2"/>
<gene>
    <name evidence="6" type="ORF">BGZ70_002819</name>
</gene>
<keyword evidence="2" id="KW-0547">Nucleotide-binding</keyword>
<dbReference type="EMBL" id="JAAAHY010000171">
    <property type="protein sequence ID" value="KAF9966270.1"/>
    <property type="molecule type" value="Genomic_DNA"/>
</dbReference>
<sequence>MTSSIVLIEKISNGSQSEVFKAKRRLDIIAVKKFRHGQNEASKREIELLKQVRARHIIQFYGVEQDRVMMEYAEGGSLAQAISHGTLRNWEIKNLIAKEVSLGLVYLHMLGIVHCNINSTNVLLTKHQQAKICDFGRARAFGETGERGDLAWMAPELFRDPPQYSDKSDVYALGMVMWEMAAACTQPYQGQSIDVVTKSITNGITEKVPKGTPDEYARCIQQCWRQAPEERPDAEFILPGILPGHNADADDQAHIIFSDKHPATYELIDTRGAGASKEYYKAKALREVGAAHRELN</sequence>
<dbReference type="InterPro" id="IPR001245">
    <property type="entry name" value="Ser-Thr/Tyr_kinase_cat_dom"/>
</dbReference>
<dbReference type="PANTHER" id="PTHR44329">
    <property type="entry name" value="SERINE/THREONINE-PROTEIN KINASE TNNI3K-RELATED"/>
    <property type="match status" value="1"/>
</dbReference>
<keyword evidence="1" id="KW-0808">Transferase</keyword>
<keyword evidence="7" id="KW-1185">Reference proteome</keyword>
<proteinExistence type="predicted"/>
<dbReference type="InterPro" id="IPR000719">
    <property type="entry name" value="Prot_kinase_dom"/>
</dbReference>
<evidence type="ECO:0000256" key="1">
    <source>
        <dbReference type="ARBA" id="ARBA00022679"/>
    </source>
</evidence>
<feature type="domain" description="Protein kinase" evidence="5">
    <location>
        <begin position="5"/>
        <end position="257"/>
    </location>
</feature>